<dbReference type="EMBL" id="NRRY01000026">
    <property type="protein sequence ID" value="MBK1619790.1"/>
    <property type="molecule type" value="Genomic_DNA"/>
</dbReference>
<accession>A0A9X0WAT5</accession>
<sequence length="121" mass="13501">MAIKTTRPPRTLGDIKTVAGRSSNKNQRRYASYFQLGALELERYRRGLERDAAQGRIDGINQRLGEIEGEMQGLLVEAGAEGVQRPTKQGERARVGSRSETRSTVTSNEPTGQPRGLRIRY</sequence>
<gene>
    <name evidence="2" type="ORF">CKO42_15330</name>
</gene>
<evidence type="ECO:0000313" key="3">
    <source>
        <dbReference type="Proteomes" id="UP001138768"/>
    </source>
</evidence>
<dbReference type="AlphaFoldDB" id="A0A9X0WAT5"/>
<name>A0A9X0WAT5_9GAMM</name>
<comment type="caution">
    <text evidence="2">The sequence shown here is derived from an EMBL/GenBank/DDBJ whole genome shotgun (WGS) entry which is preliminary data.</text>
</comment>
<protein>
    <submittedName>
        <fullName evidence="2">Uncharacterized protein</fullName>
    </submittedName>
</protein>
<feature type="region of interest" description="Disordered" evidence="1">
    <location>
        <begin position="1"/>
        <end position="24"/>
    </location>
</feature>
<evidence type="ECO:0000256" key="1">
    <source>
        <dbReference type="SAM" id="MobiDB-lite"/>
    </source>
</evidence>
<organism evidence="2 3">
    <name type="scientific">Lamprobacter modestohalophilus</name>
    <dbReference type="NCBI Taxonomy" id="1064514"/>
    <lineage>
        <taxon>Bacteria</taxon>
        <taxon>Pseudomonadati</taxon>
        <taxon>Pseudomonadota</taxon>
        <taxon>Gammaproteobacteria</taxon>
        <taxon>Chromatiales</taxon>
        <taxon>Chromatiaceae</taxon>
        <taxon>Lamprobacter</taxon>
    </lineage>
</organism>
<dbReference type="Proteomes" id="UP001138768">
    <property type="component" value="Unassembled WGS sequence"/>
</dbReference>
<reference evidence="2 3" key="1">
    <citation type="journal article" date="2020" name="Microorganisms">
        <title>Osmotic Adaptation and Compatible Solute Biosynthesis of Phototrophic Bacteria as Revealed from Genome Analyses.</title>
        <authorList>
            <person name="Imhoff J.F."/>
            <person name="Rahn T."/>
            <person name="Kunzel S."/>
            <person name="Keller A."/>
            <person name="Neulinger S.C."/>
        </authorList>
    </citation>
    <scope>NUCLEOTIDE SEQUENCE [LARGE SCALE GENOMIC DNA]</scope>
    <source>
        <strain evidence="2 3">DSM 25653</strain>
    </source>
</reference>
<feature type="compositionally biased region" description="Basic and acidic residues" evidence="1">
    <location>
        <begin position="88"/>
        <end position="101"/>
    </location>
</feature>
<feature type="compositionally biased region" description="Polar residues" evidence="1">
    <location>
        <begin position="102"/>
        <end position="111"/>
    </location>
</feature>
<proteinExistence type="predicted"/>
<feature type="region of interest" description="Disordered" evidence="1">
    <location>
        <begin position="78"/>
        <end position="121"/>
    </location>
</feature>
<keyword evidence="3" id="KW-1185">Reference proteome</keyword>
<evidence type="ECO:0000313" key="2">
    <source>
        <dbReference type="EMBL" id="MBK1619790.1"/>
    </source>
</evidence>
<dbReference type="RefSeq" id="WP_200245885.1">
    <property type="nucleotide sequence ID" value="NZ_NRRY01000026.1"/>
</dbReference>